<comment type="caution">
    <text evidence="1">The sequence shown here is derived from an EMBL/GenBank/DDBJ whole genome shotgun (WGS) entry which is preliminary data.</text>
</comment>
<sequence>MGMAAPRVPAVVPDCMRTTDTFTPEDIIPAIEGTNVKIFSGVASNSFMTMTSIQSEGREAYMAQYNPYVPNIVISSLCMHLV</sequence>
<evidence type="ECO:0000313" key="2">
    <source>
        <dbReference type="Proteomes" id="UP000593564"/>
    </source>
</evidence>
<gene>
    <name evidence="1" type="ORF">HYC85_010413</name>
</gene>
<dbReference type="AlphaFoldDB" id="A0A7J7HIC6"/>
<proteinExistence type="predicted"/>
<evidence type="ECO:0000313" key="1">
    <source>
        <dbReference type="EMBL" id="KAF5952469.1"/>
    </source>
</evidence>
<dbReference type="EMBL" id="JACBKZ010000004">
    <property type="protein sequence ID" value="KAF5952469.1"/>
    <property type="molecule type" value="Genomic_DNA"/>
</dbReference>
<reference evidence="2" key="1">
    <citation type="journal article" date="2020" name="Nat. Commun.">
        <title>Genome assembly of wild tea tree DASZ reveals pedigree and selection history of tea varieties.</title>
        <authorList>
            <person name="Zhang W."/>
            <person name="Zhang Y."/>
            <person name="Qiu H."/>
            <person name="Guo Y."/>
            <person name="Wan H."/>
            <person name="Zhang X."/>
            <person name="Scossa F."/>
            <person name="Alseekh S."/>
            <person name="Zhang Q."/>
            <person name="Wang P."/>
            <person name="Xu L."/>
            <person name="Schmidt M.H."/>
            <person name="Jia X."/>
            <person name="Li D."/>
            <person name="Zhu A."/>
            <person name="Guo F."/>
            <person name="Chen W."/>
            <person name="Ni D."/>
            <person name="Usadel B."/>
            <person name="Fernie A.R."/>
            <person name="Wen W."/>
        </authorList>
    </citation>
    <scope>NUCLEOTIDE SEQUENCE [LARGE SCALE GENOMIC DNA]</scope>
    <source>
        <strain evidence="2">cv. G240</strain>
    </source>
</reference>
<dbReference type="Proteomes" id="UP000593564">
    <property type="component" value="Unassembled WGS sequence"/>
</dbReference>
<accession>A0A7J7HIC6</accession>
<keyword evidence="2" id="KW-1185">Reference proteome</keyword>
<organism evidence="1 2">
    <name type="scientific">Camellia sinensis</name>
    <name type="common">Tea plant</name>
    <name type="synonym">Thea sinensis</name>
    <dbReference type="NCBI Taxonomy" id="4442"/>
    <lineage>
        <taxon>Eukaryota</taxon>
        <taxon>Viridiplantae</taxon>
        <taxon>Streptophyta</taxon>
        <taxon>Embryophyta</taxon>
        <taxon>Tracheophyta</taxon>
        <taxon>Spermatophyta</taxon>
        <taxon>Magnoliopsida</taxon>
        <taxon>eudicotyledons</taxon>
        <taxon>Gunneridae</taxon>
        <taxon>Pentapetalae</taxon>
        <taxon>asterids</taxon>
        <taxon>Ericales</taxon>
        <taxon>Theaceae</taxon>
        <taxon>Camellia</taxon>
    </lineage>
</organism>
<name>A0A7J7HIC6_CAMSI</name>
<reference evidence="1 2" key="2">
    <citation type="submission" date="2020-07" db="EMBL/GenBank/DDBJ databases">
        <title>Genome assembly of wild tea tree DASZ reveals pedigree and selection history of tea varieties.</title>
        <authorList>
            <person name="Zhang W."/>
        </authorList>
    </citation>
    <scope>NUCLEOTIDE SEQUENCE [LARGE SCALE GENOMIC DNA]</scope>
    <source>
        <strain evidence="2">cv. G240</strain>
        <tissue evidence="1">Leaf</tissue>
    </source>
</reference>
<protein>
    <submittedName>
        <fullName evidence="1">Uncharacterized protein</fullName>
    </submittedName>
</protein>